<dbReference type="InterPro" id="IPR038706">
    <property type="entry name" value="Type_VI_SciN-like_sf"/>
</dbReference>
<evidence type="ECO:0000313" key="2">
    <source>
        <dbReference type="EMBL" id="MFK7643095.1"/>
    </source>
</evidence>
<dbReference type="PROSITE" id="PS51257">
    <property type="entry name" value="PROKAR_LIPOPROTEIN"/>
    <property type="match status" value="1"/>
</dbReference>
<organism evidence="2 3">
    <name type="scientific">Neisseria oralis</name>
    <dbReference type="NCBI Taxonomy" id="1107316"/>
    <lineage>
        <taxon>Bacteria</taxon>
        <taxon>Pseudomonadati</taxon>
        <taxon>Pseudomonadota</taxon>
        <taxon>Betaproteobacteria</taxon>
        <taxon>Neisseriales</taxon>
        <taxon>Neisseriaceae</taxon>
        <taxon>Neisseria</taxon>
    </lineage>
</organism>
<accession>A0ABW8Q680</accession>
<dbReference type="NCBIfam" id="TIGR03352">
    <property type="entry name" value="VI_chp_3"/>
    <property type="match status" value="1"/>
</dbReference>
<feature type="signal peptide" evidence="1">
    <location>
        <begin position="1"/>
        <end position="20"/>
    </location>
</feature>
<feature type="chain" id="PRO_5045066296" evidence="1">
    <location>
        <begin position="21"/>
        <end position="217"/>
    </location>
</feature>
<name>A0ABW8Q680_9NEIS</name>
<reference evidence="2 3" key="1">
    <citation type="submission" date="2024-11" db="EMBL/GenBank/DDBJ databases">
        <authorList>
            <person name="Mikucki A.G."/>
            <person name="Kahler C.M."/>
        </authorList>
    </citation>
    <scope>NUCLEOTIDE SEQUENCE [LARGE SCALE GENOMIC DNA]</scope>
    <source>
        <strain evidence="2 3">EXNM717</strain>
    </source>
</reference>
<dbReference type="EMBL" id="JBJGEB010000018">
    <property type="protein sequence ID" value="MFK7643095.1"/>
    <property type="molecule type" value="Genomic_DNA"/>
</dbReference>
<keyword evidence="2" id="KW-0449">Lipoprotein</keyword>
<comment type="caution">
    <text evidence="2">The sequence shown here is derived from an EMBL/GenBank/DDBJ whole genome shotgun (WGS) entry which is preliminary data.</text>
</comment>
<dbReference type="Proteomes" id="UP001621964">
    <property type="component" value="Unassembled WGS sequence"/>
</dbReference>
<dbReference type="Gene3D" id="2.60.40.4150">
    <property type="entry name" value="Type VI secretion system, lipoprotein SciN"/>
    <property type="match status" value="1"/>
</dbReference>
<keyword evidence="1" id="KW-0732">Signal</keyword>
<sequence length="217" mass="24901">MNIQKNLILSVIILSVSVLGACSSNKKPPKESDGSGDKINVQIIVSPESNPDDAGRPSPIRLDLYQLATDSEFKQFNYLELTEQAKEKIGDKLIQHDQYIFYPDTVKVLPVKVDSHLKYLGVVAGYRNLDNSQWRLILLKQKKRWYQFGKQYLYLSVDKSTLSQISKSDMKEKLRNYKERHPEDKNITFGGRAKGEKNDLSKGIFRETVKNDYEAVK</sequence>
<gene>
    <name evidence="2" type="primary">tssJ</name>
    <name evidence="2" type="ORF">ACI43T_11465</name>
</gene>
<dbReference type="InterPro" id="IPR017734">
    <property type="entry name" value="T6SS_SciN"/>
</dbReference>
<protein>
    <submittedName>
        <fullName evidence="2">Type VI secretion system lipoprotein TssJ</fullName>
    </submittedName>
</protein>
<evidence type="ECO:0000313" key="3">
    <source>
        <dbReference type="Proteomes" id="UP001621964"/>
    </source>
</evidence>
<dbReference type="Pfam" id="PF12790">
    <property type="entry name" value="T6SS-SciN"/>
    <property type="match status" value="1"/>
</dbReference>
<keyword evidence="3" id="KW-1185">Reference proteome</keyword>
<dbReference type="RefSeq" id="WP_405387199.1">
    <property type="nucleotide sequence ID" value="NZ_JBJGEB010000018.1"/>
</dbReference>
<dbReference type="PANTHER" id="PTHR37625">
    <property type="entry name" value="OUTER MEMBRANE LIPOPROTEIN-RELATED"/>
    <property type="match status" value="1"/>
</dbReference>
<evidence type="ECO:0000256" key="1">
    <source>
        <dbReference type="SAM" id="SignalP"/>
    </source>
</evidence>
<dbReference type="PANTHER" id="PTHR37625:SF4">
    <property type="entry name" value="OUTER MEMBRANE LIPOPROTEIN"/>
    <property type="match status" value="1"/>
</dbReference>
<proteinExistence type="predicted"/>